<feature type="transmembrane region" description="Helical" evidence="7">
    <location>
        <begin position="152"/>
        <end position="173"/>
    </location>
</feature>
<reference evidence="9 10" key="1">
    <citation type="submission" date="2019-09" db="EMBL/GenBank/DDBJ databases">
        <title>Wenzhouxiangella sp. Genome sequencing and assembly.</title>
        <authorList>
            <person name="Zhang R."/>
        </authorList>
    </citation>
    <scope>NUCLEOTIDE SEQUENCE [LARGE SCALE GENOMIC DNA]</scope>
    <source>
        <strain evidence="9 10">W260</strain>
    </source>
</reference>
<keyword evidence="9" id="KW-0645">Protease</keyword>
<name>A0A5N0T3Z3_9GAMM</name>
<dbReference type="EMBL" id="VYXP01000011">
    <property type="protein sequence ID" value="KAA9129790.1"/>
    <property type="molecule type" value="Genomic_DNA"/>
</dbReference>
<keyword evidence="6 7" id="KW-0472">Membrane</keyword>
<dbReference type="PANTHER" id="PTHR43731">
    <property type="entry name" value="RHOMBOID PROTEASE"/>
    <property type="match status" value="1"/>
</dbReference>
<evidence type="ECO:0000259" key="8">
    <source>
        <dbReference type="Pfam" id="PF01694"/>
    </source>
</evidence>
<evidence type="ECO:0000256" key="1">
    <source>
        <dbReference type="ARBA" id="ARBA00004141"/>
    </source>
</evidence>
<dbReference type="Gene3D" id="1.20.1540.10">
    <property type="entry name" value="Rhomboid-like"/>
    <property type="match status" value="1"/>
</dbReference>
<feature type="transmembrane region" description="Helical" evidence="7">
    <location>
        <begin position="65"/>
        <end position="89"/>
    </location>
</feature>
<comment type="caution">
    <text evidence="9">The sequence shown here is derived from an EMBL/GenBank/DDBJ whole genome shotgun (WGS) entry which is preliminary data.</text>
</comment>
<dbReference type="PANTHER" id="PTHR43731:SF14">
    <property type="entry name" value="PRESENILIN-ASSOCIATED RHOMBOID-LIKE PROTEIN, MITOCHONDRIAL"/>
    <property type="match status" value="1"/>
</dbReference>
<dbReference type="GO" id="GO:0006508">
    <property type="term" value="P:proteolysis"/>
    <property type="evidence" value="ECO:0007669"/>
    <property type="project" value="UniProtKB-KW"/>
</dbReference>
<sequence>MNQIRIPSGVTRPPIAFIIIGACIALFGLGFMLQVNDPSGRQITAMFSELALWPVQHPYFAPWQLVTYAFMHGGISHILFNMFAVWMFGLPIEQTWGSRRFAMFYLACVLGAAVTQLVVQWLTGSAWPTVGASGAVFGLLLAYGVMWPNNRVFLIFLPVPIKAKWFVLIYAGIELFFGLTDIMPGIAHFAHLGGLVGGGLLMMAWGWRPGMTWKR</sequence>
<evidence type="ECO:0000256" key="7">
    <source>
        <dbReference type="SAM" id="Phobius"/>
    </source>
</evidence>
<organism evidence="9 10">
    <name type="scientific">Marinihelvus fidelis</name>
    <dbReference type="NCBI Taxonomy" id="2613842"/>
    <lineage>
        <taxon>Bacteria</taxon>
        <taxon>Pseudomonadati</taxon>
        <taxon>Pseudomonadota</taxon>
        <taxon>Gammaproteobacteria</taxon>
        <taxon>Chromatiales</taxon>
        <taxon>Wenzhouxiangellaceae</taxon>
        <taxon>Marinihelvus</taxon>
    </lineage>
</organism>
<evidence type="ECO:0000256" key="4">
    <source>
        <dbReference type="ARBA" id="ARBA00022801"/>
    </source>
</evidence>
<dbReference type="RefSeq" id="WP_150865185.1">
    <property type="nucleotide sequence ID" value="NZ_VYXP01000011.1"/>
</dbReference>
<dbReference type="GO" id="GO:0016020">
    <property type="term" value="C:membrane"/>
    <property type="evidence" value="ECO:0007669"/>
    <property type="project" value="UniProtKB-SubCell"/>
</dbReference>
<accession>A0A5N0T3Z3</accession>
<dbReference type="PROSITE" id="PS51257">
    <property type="entry name" value="PROKAR_LIPOPROTEIN"/>
    <property type="match status" value="1"/>
</dbReference>
<comment type="subcellular location">
    <subcellularLocation>
        <location evidence="1">Membrane</location>
        <topology evidence="1">Multi-pass membrane protein</topology>
    </subcellularLocation>
</comment>
<evidence type="ECO:0000256" key="3">
    <source>
        <dbReference type="ARBA" id="ARBA00022692"/>
    </source>
</evidence>
<evidence type="ECO:0000313" key="10">
    <source>
        <dbReference type="Proteomes" id="UP000325372"/>
    </source>
</evidence>
<keyword evidence="3 7" id="KW-0812">Transmembrane</keyword>
<feature type="transmembrane region" description="Helical" evidence="7">
    <location>
        <begin position="15"/>
        <end position="33"/>
    </location>
</feature>
<proteinExistence type="inferred from homology"/>
<dbReference type="InterPro" id="IPR022764">
    <property type="entry name" value="Peptidase_S54_rhomboid_dom"/>
</dbReference>
<feature type="transmembrane region" description="Helical" evidence="7">
    <location>
        <begin position="101"/>
        <end position="119"/>
    </location>
</feature>
<comment type="similarity">
    <text evidence="2">Belongs to the peptidase S54 family.</text>
</comment>
<evidence type="ECO:0000256" key="5">
    <source>
        <dbReference type="ARBA" id="ARBA00022989"/>
    </source>
</evidence>
<dbReference type="AlphaFoldDB" id="A0A5N0T3Z3"/>
<keyword evidence="5 7" id="KW-1133">Transmembrane helix</keyword>
<dbReference type="Proteomes" id="UP000325372">
    <property type="component" value="Unassembled WGS sequence"/>
</dbReference>
<dbReference type="GO" id="GO:0004252">
    <property type="term" value="F:serine-type endopeptidase activity"/>
    <property type="evidence" value="ECO:0007669"/>
    <property type="project" value="InterPro"/>
</dbReference>
<keyword evidence="10" id="KW-1185">Reference proteome</keyword>
<evidence type="ECO:0000256" key="6">
    <source>
        <dbReference type="ARBA" id="ARBA00023136"/>
    </source>
</evidence>
<feature type="transmembrane region" description="Helical" evidence="7">
    <location>
        <begin position="125"/>
        <end position="145"/>
    </location>
</feature>
<keyword evidence="4" id="KW-0378">Hydrolase</keyword>
<dbReference type="Pfam" id="PF01694">
    <property type="entry name" value="Rhomboid"/>
    <property type="match status" value="1"/>
</dbReference>
<evidence type="ECO:0000313" key="9">
    <source>
        <dbReference type="EMBL" id="KAA9129790.1"/>
    </source>
</evidence>
<evidence type="ECO:0000256" key="2">
    <source>
        <dbReference type="ARBA" id="ARBA00009045"/>
    </source>
</evidence>
<dbReference type="InterPro" id="IPR035952">
    <property type="entry name" value="Rhomboid-like_sf"/>
</dbReference>
<gene>
    <name evidence="9" type="ORF">F3N42_14145</name>
</gene>
<feature type="transmembrane region" description="Helical" evidence="7">
    <location>
        <begin position="185"/>
        <end position="207"/>
    </location>
</feature>
<protein>
    <submittedName>
        <fullName evidence="9">Rhomboid family intramembrane serine protease</fullName>
    </submittedName>
</protein>
<dbReference type="SMART" id="SM01160">
    <property type="entry name" value="DUF1751"/>
    <property type="match status" value="1"/>
</dbReference>
<dbReference type="SUPFAM" id="SSF144091">
    <property type="entry name" value="Rhomboid-like"/>
    <property type="match status" value="1"/>
</dbReference>
<feature type="domain" description="Peptidase S54 rhomboid" evidence="8">
    <location>
        <begin position="62"/>
        <end position="203"/>
    </location>
</feature>
<dbReference type="InterPro" id="IPR050925">
    <property type="entry name" value="Rhomboid_protease_S54"/>
</dbReference>